<dbReference type="SUPFAM" id="SSF53335">
    <property type="entry name" value="S-adenosyl-L-methionine-dependent methyltransferases"/>
    <property type="match status" value="1"/>
</dbReference>
<dbReference type="InterPro" id="IPR029063">
    <property type="entry name" value="SAM-dependent_MTases_sf"/>
</dbReference>
<dbReference type="Pfam" id="PF01555">
    <property type="entry name" value="N6_N4_Mtase"/>
    <property type="match status" value="1"/>
</dbReference>
<dbReference type="AlphaFoldDB" id="A0A7C3YZB3"/>
<feature type="domain" description="DNA methylase N-4/N-6" evidence="4">
    <location>
        <begin position="17"/>
        <end position="177"/>
    </location>
</feature>
<dbReference type="GO" id="GO:0032259">
    <property type="term" value="P:methylation"/>
    <property type="evidence" value="ECO:0007669"/>
    <property type="project" value="UniProtKB-KW"/>
</dbReference>
<keyword evidence="2 5" id="KW-0808">Transferase</keyword>
<accession>A0A7C3YZB3</accession>
<evidence type="ECO:0000259" key="4">
    <source>
        <dbReference type="Pfam" id="PF01555"/>
    </source>
</evidence>
<evidence type="ECO:0000256" key="1">
    <source>
        <dbReference type="ARBA" id="ARBA00022603"/>
    </source>
</evidence>
<sequence length="237" mass="28200">MVIGTVLYKGKHYPLPQHFVSLMEKIGYEFYQDIIWYKVTGGVKRAGVTIQNPYPGYYCPNIMTEYILIFRKPGPKFYRTQTKEEKEKNKIPIDELFTKELANNIWHIAPVPPNQYDHPCPFPEEIPYRLIKFFSYEGDLVLDPFLGIGTTTKVANNLNRRWVGYEIKEKYLKIAEKRLSEPLNLREQLISVFEKIPHNEPKARKRIDKKMTKSILMPQTKSLYLFREKRNEYDRKM</sequence>
<dbReference type="EC" id="2.1.1.-" evidence="3"/>
<dbReference type="Gene3D" id="3.40.50.150">
    <property type="entry name" value="Vaccinia Virus protein VP39"/>
    <property type="match status" value="1"/>
</dbReference>
<dbReference type="InterPro" id="IPR001091">
    <property type="entry name" value="RM_Methyltransferase"/>
</dbReference>
<dbReference type="InterPro" id="IPR002941">
    <property type="entry name" value="DNA_methylase_N4/N6"/>
</dbReference>
<evidence type="ECO:0000256" key="3">
    <source>
        <dbReference type="RuleBase" id="RU362026"/>
    </source>
</evidence>
<proteinExistence type="inferred from homology"/>
<evidence type="ECO:0000256" key="2">
    <source>
        <dbReference type="ARBA" id="ARBA00022679"/>
    </source>
</evidence>
<gene>
    <name evidence="5" type="ORF">ENX07_01500</name>
</gene>
<dbReference type="PRINTS" id="PR00508">
    <property type="entry name" value="S21N4MTFRASE"/>
</dbReference>
<reference evidence="5" key="1">
    <citation type="journal article" date="2020" name="mSystems">
        <title>Genome- and Community-Level Interaction Insights into Carbon Utilization and Element Cycling Functions of Hydrothermarchaeota in Hydrothermal Sediment.</title>
        <authorList>
            <person name="Zhou Z."/>
            <person name="Liu Y."/>
            <person name="Xu W."/>
            <person name="Pan J."/>
            <person name="Luo Z.H."/>
            <person name="Li M."/>
        </authorList>
    </citation>
    <scope>NUCLEOTIDE SEQUENCE [LARGE SCALE GENOMIC DNA]</scope>
    <source>
        <strain evidence="5">SpSt-906</strain>
    </source>
</reference>
<name>A0A7C3YZB3_UNCW3</name>
<keyword evidence="1 5" id="KW-0489">Methyltransferase</keyword>
<organism evidence="5">
    <name type="scientific">candidate division WOR-3 bacterium</name>
    <dbReference type="NCBI Taxonomy" id="2052148"/>
    <lineage>
        <taxon>Bacteria</taxon>
        <taxon>Bacteria division WOR-3</taxon>
    </lineage>
</organism>
<protein>
    <recommendedName>
        <fullName evidence="3">Methyltransferase</fullName>
        <ecNumber evidence="3">2.1.1.-</ecNumber>
    </recommendedName>
</protein>
<comment type="similarity">
    <text evidence="3">Belongs to the N(4)/N(6)-methyltransferase family.</text>
</comment>
<comment type="caution">
    <text evidence="5">The sequence shown here is derived from an EMBL/GenBank/DDBJ whole genome shotgun (WGS) entry which is preliminary data.</text>
</comment>
<dbReference type="GO" id="GO:0008170">
    <property type="term" value="F:N-methyltransferase activity"/>
    <property type="evidence" value="ECO:0007669"/>
    <property type="project" value="InterPro"/>
</dbReference>
<evidence type="ECO:0000313" key="5">
    <source>
        <dbReference type="EMBL" id="HGE98737.1"/>
    </source>
</evidence>
<dbReference type="GO" id="GO:0003677">
    <property type="term" value="F:DNA binding"/>
    <property type="evidence" value="ECO:0007669"/>
    <property type="project" value="InterPro"/>
</dbReference>
<dbReference type="EMBL" id="DTMQ01000011">
    <property type="protein sequence ID" value="HGE98737.1"/>
    <property type="molecule type" value="Genomic_DNA"/>
</dbReference>